<dbReference type="PANTHER" id="PTHR42865">
    <property type="entry name" value="PROTON/GLUTAMATE-ASPARTATE SYMPORTER"/>
    <property type="match status" value="1"/>
</dbReference>
<sequence>MKEKKSQLTLYILIAMVLGALLGYIVYYKAMHSLEAIAAGDKFNAATLTQGFADKIKLLTTIFLRLIQMIISPLVFCTLAVGIAKLGDMKSVGRVGGRAMLWFISASLVSLALGTLLVNLFQPGHAIDINSNVNHGSASDIISHTQEFSLQSFIEHVFPKSVI</sequence>
<keyword evidence="5 7" id="KW-1133">Transmembrane helix</keyword>
<feature type="transmembrane region" description="Helical" evidence="7">
    <location>
        <begin position="99"/>
        <end position="121"/>
    </location>
</feature>
<dbReference type="EMBL" id="QFOI01000388">
    <property type="protein sequence ID" value="PZP43140.1"/>
    <property type="molecule type" value="Genomic_DNA"/>
</dbReference>
<gene>
    <name evidence="8" type="ORF">DI598_16060</name>
</gene>
<evidence type="ECO:0000256" key="7">
    <source>
        <dbReference type="SAM" id="Phobius"/>
    </source>
</evidence>
<feature type="transmembrane region" description="Helical" evidence="7">
    <location>
        <begin position="7"/>
        <end position="27"/>
    </location>
</feature>
<dbReference type="SUPFAM" id="SSF118215">
    <property type="entry name" value="Proton glutamate symport protein"/>
    <property type="match status" value="1"/>
</dbReference>
<organism evidence="8 9">
    <name type="scientific">Pseudopedobacter saltans</name>
    <dbReference type="NCBI Taxonomy" id="151895"/>
    <lineage>
        <taxon>Bacteria</taxon>
        <taxon>Pseudomonadati</taxon>
        <taxon>Bacteroidota</taxon>
        <taxon>Sphingobacteriia</taxon>
        <taxon>Sphingobacteriales</taxon>
        <taxon>Sphingobacteriaceae</taxon>
        <taxon>Pseudopedobacter</taxon>
    </lineage>
</organism>
<feature type="non-terminal residue" evidence="8">
    <location>
        <position position="163"/>
    </location>
</feature>
<evidence type="ECO:0000256" key="5">
    <source>
        <dbReference type="ARBA" id="ARBA00022989"/>
    </source>
</evidence>
<keyword evidence="4 7" id="KW-0812">Transmembrane</keyword>
<protein>
    <submittedName>
        <fullName evidence="8">Dicarboxylate/amino acid:cation symporter</fullName>
    </submittedName>
</protein>
<keyword evidence="2" id="KW-0813">Transport</keyword>
<evidence type="ECO:0000313" key="8">
    <source>
        <dbReference type="EMBL" id="PZP43140.1"/>
    </source>
</evidence>
<dbReference type="PRINTS" id="PR00173">
    <property type="entry name" value="EDTRNSPORT"/>
</dbReference>
<keyword evidence="6 7" id="KW-0472">Membrane</keyword>
<dbReference type="Gene3D" id="1.10.3860.10">
    <property type="entry name" value="Sodium:dicarboxylate symporter"/>
    <property type="match status" value="1"/>
</dbReference>
<dbReference type="AlphaFoldDB" id="A0A2W5EPF7"/>
<comment type="caution">
    <text evidence="8">The sequence shown here is derived from an EMBL/GenBank/DDBJ whole genome shotgun (WGS) entry which is preliminary data.</text>
</comment>
<feature type="transmembrane region" description="Helical" evidence="7">
    <location>
        <begin position="62"/>
        <end position="87"/>
    </location>
</feature>
<dbReference type="InterPro" id="IPR001991">
    <property type="entry name" value="Na-dicarboxylate_symporter"/>
</dbReference>
<dbReference type="Pfam" id="PF00375">
    <property type="entry name" value="SDF"/>
    <property type="match status" value="1"/>
</dbReference>
<evidence type="ECO:0000256" key="3">
    <source>
        <dbReference type="ARBA" id="ARBA00022475"/>
    </source>
</evidence>
<accession>A0A2W5EPF7</accession>
<dbReference type="Proteomes" id="UP000249645">
    <property type="component" value="Unassembled WGS sequence"/>
</dbReference>
<name>A0A2W5EPF7_9SPHI</name>
<evidence type="ECO:0000256" key="6">
    <source>
        <dbReference type="ARBA" id="ARBA00023136"/>
    </source>
</evidence>
<evidence type="ECO:0000313" key="9">
    <source>
        <dbReference type="Proteomes" id="UP000249645"/>
    </source>
</evidence>
<dbReference type="GO" id="GO:0005886">
    <property type="term" value="C:plasma membrane"/>
    <property type="evidence" value="ECO:0007669"/>
    <property type="project" value="UniProtKB-SubCell"/>
</dbReference>
<evidence type="ECO:0000256" key="4">
    <source>
        <dbReference type="ARBA" id="ARBA00022692"/>
    </source>
</evidence>
<dbReference type="GO" id="GO:0006835">
    <property type="term" value="P:dicarboxylic acid transport"/>
    <property type="evidence" value="ECO:0007669"/>
    <property type="project" value="TreeGrafter"/>
</dbReference>
<evidence type="ECO:0000256" key="2">
    <source>
        <dbReference type="ARBA" id="ARBA00022448"/>
    </source>
</evidence>
<dbReference type="InterPro" id="IPR036458">
    <property type="entry name" value="Na:dicarbo_symporter_sf"/>
</dbReference>
<dbReference type="GO" id="GO:0015293">
    <property type="term" value="F:symporter activity"/>
    <property type="evidence" value="ECO:0007669"/>
    <property type="project" value="UniProtKB-KW"/>
</dbReference>
<reference evidence="8 9" key="1">
    <citation type="submission" date="2017-11" db="EMBL/GenBank/DDBJ databases">
        <title>Infants hospitalized years apart are colonized by the same room-sourced microbial strains.</title>
        <authorList>
            <person name="Brooks B."/>
            <person name="Olm M.R."/>
            <person name="Firek B.A."/>
            <person name="Baker R."/>
            <person name="Thomas B.C."/>
            <person name="Morowitz M.J."/>
            <person name="Banfield J.F."/>
        </authorList>
    </citation>
    <scope>NUCLEOTIDE SEQUENCE [LARGE SCALE GENOMIC DNA]</scope>
    <source>
        <strain evidence="8">S2_009_000_R2_76</strain>
    </source>
</reference>
<comment type="subcellular location">
    <subcellularLocation>
        <location evidence="1">Cell membrane</location>
        <topology evidence="1">Multi-pass membrane protein</topology>
    </subcellularLocation>
</comment>
<evidence type="ECO:0000256" key="1">
    <source>
        <dbReference type="ARBA" id="ARBA00004651"/>
    </source>
</evidence>
<keyword evidence="3" id="KW-1003">Cell membrane</keyword>
<dbReference type="PANTHER" id="PTHR42865:SF7">
    <property type="entry name" value="PROTON_GLUTAMATE-ASPARTATE SYMPORTER"/>
    <property type="match status" value="1"/>
</dbReference>
<proteinExistence type="predicted"/>